<sequence>MVSFTLPRLSRKHKRGLSSPEPCEKPPCRQQKIAVDVSDVKEPENYYTADIETIRRREFPLLKDMTYLDHGGTTLYAKSLIESFAYEMTSEVFGNPHSASPSSQLCTQRVDDARLRLLQFFNADPDQFDIVFVANATAAIKLVIEAVRDYDERGFWYGYHTNAHTSLTGPRNVAAQGSRCFAGNDEVQQWIDELDVSVDSDGKTPCPRIFAYPAQSNMTGARLGLDWCRSIRQKTGGQGNVFTLYDAAAYVSTAPLDLSDSASAPDFTALSLYKVFGFPDLGVLIVRKSAGHIFEKRRYFGGGTVGMVISLGDEWHAKKASTIHDTVEDGTLPFHNIIAVHAALDVHKRLYGSMQNISYHTAYLAKSLYSRLTSMRHFNGAKVCEVYKASQSTYGDPVTQGPVIAFNMKNSRGVWVGKSEVEKLAAVKGIHIRSGGLCNPGGIASFLQLSPDHLKKSYALGMRCGDEMDVIDGRPTGVVRVSLGAMSSMRDIDTFVNFVSDFYVEKAPPASMFRIPEALNDSPSDFYIDRLCVYPIKSCGAFSVPADTPWEIRPEGLAWDREWCLVHQGTNAALSQKKYPKMALIRPVVDLKNDILRITCGNVGSADQKSLELPLSRPTSGVRSIELSQSSKSATVCGDTVIVHAYTSPKITAFFSDFLGTPCMLSRTPPQYSGRHYTPRSSKRRSLLLPDAISKFKFPSFQNPILLSNESPMLLISRSSVNKLNEQIKHRKSASKTVPCDVFRANIIIAEDLPFGEKPSRPTALTEHPYLEDYWSGFQVGTQRFDVLSSCQRCQMVCIDQNTGARSEEPYATLAKTRKVDGKPYFGRHVSLSHISTDGPCPTVKVGDRILPFYGRVSSSF</sequence>
<proteinExistence type="predicted"/>
<gene>
    <name evidence="1" type="ORF">LOY88_003923</name>
</gene>
<name>A0ACB8UX89_9EURO</name>
<organism evidence="1">
    <name type="scientific">Ophidiomyces ophidiicola</name>
    <dbReference type="NCBI Taxonomy" id="1387563"/>
    <lineage>
        <taxon>Eukaryota</taxon>
        <taxon>Fungi</taxon>
        <taxon>Dikarya</taxon>
        <taxon>Ascomycota</taxon>
        <taxon>Pezizomycotina</taxon>
        <taxon>Eurotiomycetes</taxon>
        <taxon>Eurotiomycetidae</taxon>
        <taxon>Onygenales</taxon>
        <taxon>Onygenaceae</taxon>
        <taxon>Ophidiomyces</taxon>
    </lineage>
</organism>
<protein>
    <submittedName>
        <fullName evidence="1">Uncharacterized protein</fullName>
    </submittedName>
</protein>
<evidence type="ECO:0000313" key="1">
    <source>
        <dbReference type="EMBL" id="KAI2385834.1"/>
    </source>
</evidence>
<comment type="caution">
    <text evidence="1">The sequence shown here is derived from an EMBL/GenBank/DDBJ whole genome shotgun (WGS) entry which is preliminary data.</text>
</comment>
<dbReference type="EMBL" id="JALBCA010000054">
    <property type="protein sequence ID" value="KAI2385834.1"/>
    <property type="molecule type" value="Genomic_DNA"/>
</dbReference>
<reference evidence="1" key="1">
    <citation type="journal article" date="2022" name="bioRxiv">
        <title>Population genetic analysis of Ophidiomyces ophidiicola, the causative agent of snake fungal disease, indicates recent introductions to the USA.</title>
        <authorList>
            <person name="Ladner J.T."/>
            <person name="Palmer J.M."/>
            <person name="Ettinger C.L."/>
            <person name="Stajich J.E."/>
            <person name="Farrell T.M."/>
            <person name="Glorioso B.M."/>
            <person name="Lawson B."/>
            <person name="Price S.J."/>
            <person name="Stengle A.G."/>
            <person name="Grear D.A."/>
            <person name="Lorch J.M."/>
        </authorList>
    </citation>
    <scope>NUCLEOTIDE SEQUENCE</scope>
    <source>
        <strain evidence="1">NWHC 24266-5</strain>
    </source>
</reference>
<accession>A0ACB8UX89</accession>